<dbReference type="SMART" id="SM00698">
    <property type="entry name" value="MORN"/>
    <property type="match status" value="5"/>
</dbReference>
<keyword evidence="2" id="KW-0694">RNA-binding</keyword>
<comment type="caution">
    <text evidence="5">The sequence shown here is derived from an EMBL/GenBank/DDBJ whole genome shotgun (WGS) entry which is preliminary data.</text>
</comment>
<dbReference type="Pfam" id="PF00076">
    <property type="entry name" value="RRM_1"/>
    <property type="match status" value="1"/>
</dbReference>
<dbReference type="EMBL" id="CAJNOR010002960">
    <property type="protein sequence ID" value="CAF1361851.1"/>
    <property type="molecule type" value="Genomic_DNA"/>
</dbReference>
<dbReference type="InterPro" id="IPR035979">
    <property type="entry name" value="RBD_domain_sf"/>
</dbReference>
<dbReference type="Pfam" id="PF02493">
    <property type="entry name" value="MORN"/>
    <property type="match status" value="5"/>
</dbReference>
<dbReference type="AlphaFoldDB" id="A0A815I2E4"/>
<evidence type="ECO:0000256" key="2">
    <source>
        <dbReference type="PROSITE-ProRule" id="PRU00176"/>
    </source>
</evidence>
<dbReference type="InterPro" id="IPR003409">
    <property type="entry name" value="MORN"/>
</dbReference>
<dbReference type="SUPFAM" id="SSF82185">
    <property type="entry name" value="Histone H3 K4-specific methyltransferase SET7/9 N-terminal domain"/>
    <property type="match status" value="1"/>
</dbReference>
<dbReference type="SUPFAM" id="SSF54928">
    <property type="entry name" value="RNA-binding domain, RBD"/>
    <property type="match status" value="1"/>
</dbReference>
<dbReference type="InterPro" id="IPR000504">
    <property type="entry name" value="RRM_dom"/>
</dbReference>
<dbReference type="Gene3D" id="2.20.110.10">
    <property type="entry name" value="Histone H3 K4-specific methyltransferase SET7/9 N-terminal domain"/>
    <property type="match status" value="3"/>
</dbReference>
<keyword evidence="1" id="KW-0677">Repeat</keyword>
<accession>A0A815I2E4</accession>
<feature type="region of interest" description="Disordered" evidence="3">
    <location>
        <begin position="120"/>
        <end position="143"/>
    </location>
</feature>
<organism evidence="5 6">
    <name type="scientific">Adineta ricciae</name>
    <name type="common">Rotifer</name>
    <dbReference type="NCBI Taxonomy" id="249248"/>
    <lineage>
        <taxon>Eukaryota</taxon>
        <taxon>Metazoa</taxon>
        <taxon>Spiralia</taxon>
        <taxon>Gnathifera</taxon>
        <taxon>Rotifera</taxon>
        <taxon>Eurotatoria</taxon>
        <taxon>Bdelloidea</taxon>
        <taxon>Adinetida</taxon>
        <taxon>Adinetidae</taxon>
        <taxon>Adineta</taxon>
    </lineage>
</organism>
<dbReference type="InterPro" id="IPR012677">
    <property type="entry name" value="Nucleotide-bd_a/b_plait_sf"/>
</dbReference>
<evidence type="ECO:0000256" key="3">
    <source>
        <dbReference type="SAM" id="MobiDB-lite"/>
    </source>
</evidence>
<feature type="compositionally biased region" description="Low complexity" evidence="3">
    <location>
        <begin position="128"/>
        <end position="143"/>
    </location>
</feature>
<evidence type="ECO:0000313" key="5">
    <source>
        <dbReference type="EMBL" id="CAF1361851.1"/>
    </source>
</evidence>
<dbReference type="GO" id="GO:0003723">
    <property type="term" value="F:RNA binding"/>
    <property type="evidence" value="ECO:0007669"/>
    <property type="project" value="UniProtKB-UniRule"/>
</dbReference>
<dbReference type="SMART" id="SM00360">
    <property type="entry name" value="RRM"/>
    <property type="match status" value="1"/>
</dbReference>
<gene>
    <name evidence="5" type="ORF">XAT740_LOCUS32059</name>
</gene>
<dbReference type="Proteomes" id="UP000663828">
    <property type="component" value="Unassembled WGS sequence"/>
</dbReference>
<sequence>MLNIQHGTVMSNNRKLQFLLESKLSTDEKVPKTGRILRNKIFVIGFPPNCTELDLENFFSNFGLVRETRIVKDENGVTKGYAFITFVKERSVVHALEYRGPLYFMDRKLSINPAIKKQQPIPTERCLSSTTSIDTPSDSSNSSSNFDFSAYRIIHLFSWKDQTNDRNLFATYQQYYNPNIPPYFHVNVPSHPIYCASASEPIWQQYYSTTTTTYPSYPYLPMANHPSGGYSIFSQICIEEPSCLFTIRITTYEALIQAIVRRVKTTKILPLYYLDKKTNVYVQLDENDVSPFQRTTHVKIRLGKKQSAPYEGELNDEGEKHGYGMYRWSNGRTYVGQWYRNQMDGDGVESWPNGSKYQGQFRGNKRHGRGTFTWADGRQYIGEYRNDYRHGYGICTFPNGYKYEGQWWQGKKHGRGIEIFPDGHRYNGIFQDDKSIGPVSEES</sequence>
<dbReference type="PANTHER" id="PTHR43215:SF14">
    <property type="entry name" value="RADIAL SPOKE HEAD 1 HOMOLOG"/>
    <property type="match status" value="1"/>
</dbReference>
<evidence type="ECO:0000259" key="4">
    <source>
        <dbReference type="PROSITE" id="PS50102"/>
    </source>
</evidence>
<proteinExistence type="predicted"/>
<name>A0A815I2E4_ADIRI</name>
<dbReference type="PROSITE" id="PS50102">
    <property type="entry name" value="RRM"/>
    <property type="match status" value="1"/>
</dbReference>
<dbReference type="PANTHER" id="PTHR43215">
    <property type="entry name" value="RADIAL SPOKE HEAD 1 HOMOLOG"/>
    <property type="match status" value="1"/>
</dbReference>
<evidence type="ECO:0000256" key="1">
    <source>
        <dbReference type="ARBA" id="ARBA00022737"/>
    </source>
</evidence>
<evidence type="ECO:0000313" key="6">
    <source>
        <dbReference type="Proteomes" id="UP000663828"/>
    </source>
</evidence>
<feature type="domain" description="RRM" evidence="4">
    <location>
        <begin position="39"/>
        <end position="116"/>
    </location>
</feature>
<reference evidence="5" key="1">
    <citation type="submission" date="2021-02" db="EMBL/GenBank/DDBJ databases">
        <authorList>
            <person name="Nowell W R."/>
        </authorList>
    </citation>
    <scope>NUCLEOTIDE SEQUENCE</scope>
</reference>
<protein>
    <recommendedName>
        <fullName evidence="4">RRM domain-containing protein</fullName>
    </recommendedName>
</protein>
<dbReference type="GO" id="GO:0005829">
    <property type="term" value="C:cytosol"/>
    <property type="evidence" value="ECO:0007669"/>
    <property type="project" value="TreeGrafter"/>
</dbReference>
<keyword evidence="6" id="KW-1185">Reference proteome</keyword>
<dbReference type="Gene3D" id="3.30.70.330">
    <property type="match status" value="1"/>
</dbReference>